<dbReference type="EMBL" id="PFOI01000026">
    <property type="protein sequence ID" value="PIZ71022.1"/>
    <property type="molecule type" value="Genomic_DNA"/>
</dbReference>
<dbReference type="Pfam" id="PF13439">
    <property type="entry name" value="Glyco_transf_4"/>
    <property type="match status" value="1"/>
</dbReference>
<proteinExistence type="predicted"/>
<dbReference type="AlphaFoldDB" id="A0A2M7UIJ3"/>
<organism evidence="3 4">
    <name type="scientific">Candidatus Portnoybacteria bacterium CG_4_10_14_0_2_um_filter_39_11</name>
    <dbReference type="NCBI Taxonomy" id="1974797"/>
    <lineage>
        <taxon>Bacteria</taxon>
        <taxon>Candidatus Portnoyibacteriota</taxon>
    </lineage>
</organism>
<dbReference type="InterPro" id="IPR001296">
    <property type="entry name" value="Glyco_trans_1"/>
</dbReference>
<evidence type="ECO:0000313" key="4">
    <source>
        <dbReference type="Proteomes" id="UP000231071"/>
    </source>
</evidence>
<gene>
    <name evidence="3" type="ORF">COY09_01655</name>
</gene>
<reference evidence="4" key="1">
    <citation type="submission" date="2017-09" db="EMBL/GenBank/DDBJ databases">
        <title>Depth-based differentiation of microbial function through sediment-hosted aquifers and enrichment of novel symbionts in the deep terrestrial subsurface.</title>
        <authorList>
            <person name="Probst A.J."/>
            <person name="Ladd B."/>
            <person name="Jarett J.K."/>
            <person name="Geller-Mcgrath D.E."/>
            <person name="Sieber C.M.K."/>
            <person name="Emerson J.B."/>
            <person name="Anantharaman K."/>
            <person name="Thomas B.C."/>
            <person name="Malmstrom R."/>
            <person name="Stieglmeier M."/>
            <person name="Klingl A."/>
            <person name="Woyke T."/>
            <person name="Ryan C.M."/>
            <person name="Banfield J.F."/>
        </authorList>
    </citation>
    <scope>NUCLEOTIDE SEQUENCE [LARGE SCALE GENOMIC DNA]</scope>
</reference>
<dbReference type="SUPFAM" id="SSF53756">
    <property type="entry name" value="UDP-Glycosyltransferase/glycogen phosphorylase"/>
    <property type="match status" value="1"/>
</dbReference>
<dbReference type="PANTHER" id="PTHR12526">
    <property type="entry name" value="GLYCOSYLTRANSFERASE"/>
    <property type="match status" value="1"/>
</dbReference>
<dbReference type="Proteomes" id="UP000231071">
    <property type="component" value="Unassembled WGS sequence"/>
</dbReference>
<dbReference type="PANTHER" id="PTHR12526:SF595">
    <property type="entry name" value="BLL5217 PROTEIN"/>
    <property type="match status" value="1"/>
</dbReference>
<protein>
    <submittedName>
        <fullName evidence="3">Glycosyl transferase</fullName>
    </submittedName>
</protein>
<evidence type="ECO:0000259" key="2">
    <source>
        <dbReference type="Pfam" id="PF13439"/>
    </source>
</evidence>
<dbReference type="GO" id="GO:0016757">
    <property type="term" value="F:glycosyltransferase activity"/>
    <property type="evidence" value="ECO:0007669"/>
    <property type="project" value="InterPro"/>
</dbReference>
<evidence type="ECO:0000259" key="1">
    <source>
        <dbReference type="Pfam" id="PF00534"/>
    </source>
</evidence>
<dbReference type="InterPro" id="IPR028098">
    <property type="entry name" value="Glyco_trans_4-like_N"/>
</dbReference>
<evidence type="ECO:0000313" key="3">
    <source>
        <dbReference type="EMBL" id="PIZ71022.1"/>
    </source>
</evidence>
<dbReference type="Pfam" id="PF00534">
    <property type="entry name" value="Glycos_transf_1"/>
    <property type="match status" value="1"/>
</dbReference>
<sequence>MTNRKLRIAQIAPLWIPVPPKTYGGIELMLSVLVEELCDRGWSISLFASEDSLTKANLIPATPRALWLRKDLRSPHAVIVRLIKMVCDRRHNFDVIHNHFDFFMFPLLMNHECPPVLTTLHRPIDEESARVARSFPKMNFCAISQDQRQSAEEKKLKVVDVIYNGIDPKIYPFNKNPEDYFIYLGRLNQEKGIIQAIQVAMAAGVRLIVAGNVAGPVEWNYFLHEVQPFLNEEGIQFVGEVSFAEKIQFLKKAKGLLFPIDRREPFGLVMIEAMACGTPVIAFNQGSVPEVVVDGKTGFIVKDKDEMVGAIKKIDSIKRLDCRRHVEQNFTLKQMVDKYEKLYQRLTN</sequence>
<accession>A0A2M7UIJ3</accession>
<feature type="domain" description="Glycosyl transferase family 1" evidence="1">
    <location>
        <begin position="176"/>
        <end position="314"/>
    </location>
</feature>
<comment type="caution">
    <text evidence="3">The sequence shown here is derived from an EMBL/GenBank/DDBJ whole genome shotgun (WGS) entry which is preliminary data.</text>
</comment>
<dbReference type="Gene3D" id="3.40.50.2000">
    <property type="entry name" value="Glycogen Phosphorylase B"/>
    <property type="match status" value="2"/>
</dbReference>
<name>A0A2M7UIJ3_9BACT</name>
<feature type="domain" description="Glycosyltransferase subfamily 4-like N-terminal" evidence="2">
    <location>
        <begin position="23"/>
        <end position="168"/>
    </location>
</feature>
<keyword evidence="3" id="KW-0808">Transferase</keyword>
<dbReference type="CDD" id="cd03802">
    <property type="entry name" value="GT4_AviGT4-like"/>
    <property type="match status" value="1"/>
</dbReference>